<evidence type="ECO:0000313" key="7">
    <source>
        <dbReference type="EMBL" id="SFK25991.1"/>
    </source>
</evidence>
<dbReference type="SUPFAM" id="SSF53850">
    <property type="entry name" value="Periplasmic binding protein-like II"/>
    <property type="match status" value="1"/>
</dbReference>
<organism evidence="7 8">
    <name type="scientific">Succinivibrio dextrinosolvens</name>
    <dbReference type="NCBI Taxonomy" id="83771"/>
    <lineage>
        <taxon>Bacteria</taxon>
        <taxon>Pseudomonadati</taxon>
        <taxon>Pseudomonadota</taxon>
        <taxon>Gammaproteobacteria</taxon>
        <taxon>Aeromonadales</taxon>
        <taxon>Succinivibrionaceae</taxon>
        <taxon>Succinivibrio</taxon>
    </lineage>
</organism>
<dbReference type="EMBL" id="FOSF01000045">
    <property type="protein sequence ID" value="SFK25991.1"/>
    <property type="molecule type" value="Genomic_DNA"/>
</dbReference>
<dbReference type="InterPro" id="IPR004872">
    <property type="entry name" value="Lipoprotein_NlpA"/>
</dbReference>
<accession>A0A662ZEF9</accession>
<dbReference type="PANTHER" id="PTHR30429:SF1">
    <property type="entry name" value="D-METHIONINE-BINDING LIPOPROTEIN METQ-RELATED"/>
    <property type="match status" value="1"/>
</dbReference>
<evidence type="ECO:0000256" key="4">
    <source>
        <dbReference type="ARBA" id="ARBA00023136"/>
    </source>
</evidence>
<comment type="subcellular location">
    <subcellularLocation>
        <location evidence="1">Membrane</location>
        <topology evidence="1">Lipid-anchor</topology>
    </subcellularLocation>
</comment>
<evidence type="ECO:0000256" key="5">
    <source>
        <dbReference type="ARBA" id="ARBA00023139"/>
    </source>
</evidence>
<dbReference type="Gene3D" id="3.40.190.10">
    <property type="entry name" value="Periplasmic binding protein-like II"/>
    <property type="match status" value="2"/>
</dbReference>
<evidence type="ECO:0000313" key="8">
    <source>
        <dbReference type="Proteomes" id="UP000243374"/>
    </source>
</evidence>
<gene>
    <name evidence="7" type="ORF">SAMN04487865_10458</name>
</gene>
<dbReference type="GO" id="GO:0016020">
    <property type="term" value="C:membrane"/>
    <property type="evidence" value="ECO:0007669"/>
    <property type="project" value="UniProtKB-SubCell"/>
</dbReference>
<dbReference type="AlphaFoldDB" id="A0A662ZEF9"/>
<keyword evidence="5" id="KW-0564">Palmitate</keyword>
<reference evidence="7 8" key="1">
    <citation type="submission" date="2016-10" db="EMBL/GenBank/DDBJ databases">
        <authorList>
            <person name="Varghese N."/>
            <person name="Submissions S."/>
        </authorList>
    </citation>
    <scope>NUCLEOTIDE SEQUENCE [LARGE SCALE GENOMIC DNA]</scope>
    <source>
        <strain evidence="7 8">22B</strain>
    </source>
</reference>
<name>A0A662ZEF9_9GAMM</name>
<keyword evidence="6" id="KW-0449">Lipoprotein</keyword>
<sequence length="251" mass="28506">MSEKVRQIKLGVVGNENSPWEYVAQKLKKENIELEIVTYSDYFSPNKDLSEGLIDANAYQHKAFLNAEISEKHYDFEIYGETYLDPIGIYSKRIKSLKRLNKGDSVAVPADRANEIRALKVLQGEDLIDFEIDPQSGEIVFTKNQLHLEFKLYDAALLYSSLDEVTCAFINGNYAFEKGLNPVTDSIFREKLDLGDSDNPFVKVLVANSNLEEDKQSILRRALFYYQTGAVAEIIKQMQGGSLIPAFLPRF</sequence>
<evidence type="ECO:0000256" key="3">
    <source>
        <dbReference type="ARBA" id="ARBA00022729"/>
    </source>
</evidence>
<dbReference type="RefSeq" id="WP_074841186.1">
    <property type="nucleotide sequence ID" value="NZ_CP047056.1"/>
</dbReference>
<keyword evidence="4" id="KW-0472">Membrane</keyword>
<dbReference type="PANTHER" id="PTHR30429">
    <property type="entry name" value="D-METHIONINE-BINDING LIPOPROTEIN METQ"/>
    <property type="match status" value="1"/>
</dbReference>
<evidence type="ECO:0000256" key="6">
    <source>
        <dbReference type="ARBA" id="ARBA00023288"/>
    </source>
</evidence>
<proteinExistence type="inferred from homology"/>
<evidence type="ECO:0000256" key="1">
    <source>
        <dbReference type="ARBA" id="ARBA00004635"/>
    </source>
</evidence>
<dbReference type="Pfam" id="PF03180">
    <property type="entry name" value="Lipoprotein_9"/>
    <property type="match status" value="1"/>
</dbReference>
<keyword evidence="8" id="KW-1185">Reference proteome</keyword>
<evidence type="ECO:0000256" key="2">
    <source>
        <dbReference type="ARBA" id="ARBA00008973"/>
    </source>
</evidence>
<comment type="similarity">
    <text evidence="2">Belongs to the NlpA lipoprotein family.</text>
</comment>
<protein>
    <submittedName>
        <fullName evidence="7">D-methionine transport system substrate-binding protein</fullName>
    </submittedName>
</protein>
<keyword evidence="3" id="KW-0732">Signal</keyword>
<dbReference type="Proteomes" id="UP000243374">
    <property type="component" value="Unassembled WGS sequence"/>
</dbReference>
<dbReference type="OrthoDB" id="9812878at2"/>